<organism evidence="1 2">
    <name type="scientific">Thermus scotoductus</name>
    <dbReference type="NCBI Taxonomy" id="37636"/>
    <lineage>
        <taxon>Bacteria</taxon>
        <taxon>Thermotogati</taxon>
        <taxon>Deinococcota</taxon>
        <taxon>Deinococci</taxon>
        <taxon>Thermales</taxon>
        <taxon>Thermaceae</taxon>
        <taxon>Thermus</taxon>
    </lineage>
</organism>
<proteinExistence type="predicted"/>
<sequence length="150" mass="16301">MLNLLGIKQEDLANLPTRLQEVFGQMQADMACLRDQLAAIQRILEYEFGRPKRDVQGHDPARLPLIAQIAPEVGRVAMVDVTGLLGKPATRGHLVNIGDAKAALWFRYGSGRVGPYVLMPAAALDLTFLVEALEVSDVGEGPVAVQILMQ</sequence>
<comment type="caution">
    <text evidence="1">The sequence shown here is derived from an EMBL/GenBank/DDBJ whole genome shotgun (WGS) entry which is preliminary data.</text>
</comment>
<evidence type="ECO:0000313" key="2">
    <source>
        <dbReference type="Proteomes" id="UP000286928"/>
    </source>
</evidence>
<dbReference type="Proteomes" id="UP000286928">
    <property type="component" value="Unassembled WGS sequence"/>
</dbReference>
<protein>
    <submittedName>
        <fullName evidence="1">Uncharacterized protein</fullName>
    </submittedName>
</protein>
<accession>A0A430SD10</accession>
<name>A0A430SD10_THESC</name>
<dbReference type="AlphaFoldDB" id="A0A430SD10"/>
<dbReference type="EMBL" id="PEMD01000034">
    <property type="protein sequence ID" value="RTH34422.1"/>
    <property type="molecule type" value="Genomic_DNA"/>
</dbReference>
<gene>
    <name evidence="1" type="ORF">CSW33_01770</name>
</gene>
<reference evidence="1 2" key="1">
    <citation type="journal article" date="2019" name="Extremophiles">
        <title>Biogeography of thermophiles and predominance of Thermus scotoductus in domestic water heaters.</title>
        <authorList>
            <person name="Wilpiszeski R.L."/>
            <person name="Zhang Z."/>
            <person name="House C.H."/>
        </authorList>
    </citation>
    <scope>NUCLEOTIDE SEQUENCE [LARGE SCALE GENOMIC DNA]</scope>
    <source>
        <strain evidence="1 2">20_S20</strain>
    </source>
</reference>
<evidence type="ECO:0000313" key="1">
    <source>
        <dbReference type="EMBL" id="RTH34422.1"/>
    </source>
</evidence>
<dbReference type="RefSeq" id="WP_126164493.1">
    <property type="nucleotide sequence ID" value="NZ_PELO01000045.1"/>
</dbReference>